<name>A0ABV5JG47_9RHOB</name>
<dbReference type="Proteomes" id="UP001589683">
    <property type="component" value="Unassembled WGS sequence"/>
</dbReference>
<evidence type="ECO:0000313" key="3">
    <source>
        <dbReference type="Proteomes" id="UP001589683"/>
    </source>
</evidence>
<gene>
    <name evidence="2" type="ORF">ACFFUT_08170</name>
</gene>
<keyword evidence="3" id="KW-1185">Reference proteome</keyword>
<feature type="domain" description="Pre ATP-grasp" evidence="1">
    <location>
        <begin position="81"/>
        <end position="171"/>
    </location>
</feature>
<organism evidence="2 3">
    <name type="scientific">Pseudohalocynthiibacter aestuariivivens</name>
    <dbReference type="NCBI Taxonomy" id="1591409"/>
    <lineage>
        <taxon>Bacteria</taxon>
        <taxon>Pseudomonadati</taxon>
        <taxon>Pseudomonadota</taxon>
        <taxon>Alphaproteobacteria</taxon>
        <taxon>Rhodobacterales</taxon>
        <taxon>Paracoccaceae</taxon>
        <taxon>Pseudohalocynthiibacter</taxon>
    </lineage>
</organism>
<evidence type="ECO:0000313" key="2">
    <source>
        <dbReference type="EMBL" id="MFB9231758.1"/>
    </source>
</evidence>
<dbReference type="InterPro" id="IPR040754">
    <property type="entry name" value="PreAtp-grasp"/>
</dbReference>
<sequence>MMRKTDKHAETLHAGMRFSADEKAKIAHLAKRLSQDEPALLTSLDFGERVQQGVGDGPSLIIGDQAEIALLSNAVQSRFDYRMAMLAERGDIVLVRQREPEFERYMTEYLAQVDINFLEAAKRDFRPVATQCRTSAAIHDQLVRQMESGNDLTLLPYLTTGNIWRLAQSLGEARGQIAYVNGPSPRLARRVNDKLWFANLARSIIGSEATPPTLAAFGPAGAAGLVVRLARRSSHVVVKVPDSAGSAGNIKLDSANLAELSMNDVRRFLQERLQDTGWQGRYPILVGVWEDDVNCSPSVQLWVPQLKSGPPIREAIFEQKVQGAEGTFVGAVKSTLPMELQEKLTHEAVKIAAVLQRIGYFGRCSLDAVISSPNGGATSIHWIECNGRWGGVSIPMTAGVRLMNGKLPEGLVVVQEKRPDLPALSTSQSISRLAGLLFHRYENHSGIVLLSPSEANIGRSINFMATAPSQAEADVLSEEAVQRLRKL</sequence>
<accession>A0ABV5JG47</accession>
<dbReference type="EMBL" id="JBHMEA010000026">
    <property type="protein sequence ID" value="MFB9231758.1"/>
    <property type="molecule type" value="Genomic_DNA"/>
</dbReference>
<protein>
    <recommendedName>
        <fullName evidence="1">Pre ATP-grasp domain-containing protein</fullName>
    </recommendedName>
</protein>
<dbReference type="RefSeq" id="WP_213889837.1">
    <property type="nucleotide sequence ID" value="NZ_JAGFNU010000008.1"/>
</dbReference>
<reference evidence="2 3" key="1">
    <citation type="submission" date="2024-09" db="EMBL/GenBank/DDBJ databases">
        <authorList>
            <person name="Sun Q."/>
            <person name="Mori K."/>
        </authorList>
    </citation>
    <scope>NUCLEOTIDE SEQUENCE [LARGE SCALE GENOMIC DNA]</scope>
    <source>
        <strain evidence="2 3">CECT 8726</strain>
    </source>
</reference>
<evidence type="ECO:0000259" key="1">
    <source>
        <dbReference type="Pfam" id="PF18604"/>
    </source>
</evidence>
<dbReference type="Pfam" id="PF18604">
    <property type="entry name" value="PreAtp-grasp"/>
    <property type="match status" value="1"/>
</dbReference>
<comment type="caution">
    <text evidence="2">The sequence shown here is derived from an EMBL/GenBank/DDBJ whole genome shotgun (WGS) entry which is preliminary data.</text>
</comment>
<proteinExistence type="predicted"/>
<dbReference type="SUPFAM" id="SSF56059">
    <property type="entry name" value="Glutathione synthetase ATP-binding domain-like"/>
    <property type="match status" value="1"/>
</dbReference>